<dbReference type="HOGENOM" id="CLU_078669_0_0_1"/>
<protein>
    <submittedName>
        <fullName evidence="1">Uncharacterized protein AlNc14C254G9692</fullName>
    </submittedName>
</protein>
<reference evidence="1" key="2">
    <citation type="submission" date="2011-02" db="EMBL/GenBank/DDBJ databases">
        <authorList>
            <person name="MacLean D."/>
        </authorList>
    </citation>
    <scope>NUCLEOTIDE SEQUENCE</scope>
</reference>
<dbReference type="EMBL" id="FR824299">
    <property type="protein sequence ID" value="CCA24706.1"/>
    <property type="molecule type" value="Genomic_DNA"/>
</dbReference>
<proteinExistence type="predicted"/>
<evidence type="ECO:0000313" key="1">
    <source>
        <dbReference type="EMBL" id="CCA24706.1"/>
    </source>
</evidence>
<sequence>MDLYEGFELPKAENRPIVTKQFAPTSALLDPIADVPHSNSQSKRKRLTKDFDLDFSLLKLQRCMKSPSRFPKASELFCQLMDSHLNANTTSQFSACVHTFMTQDLVAKWSGSLALYKLTVRILKDKKSLHVDAGVAKNWTFAAITHYDLHTDDTYVFARATKVIRERAENITEKSFYQGEKCELELLMSLIKTLVKKHSILWAKTAVESVVSVATSKRAYFPEKQRQELDEWTACIQNRNNAADKQRYSSLRRNITEQHSMEFSQAKAVIGKSFHPLSNKQ</sequence>
<reference evidence="1" key="1">
    <citation type="journal article" date="2011" name="PLoS Biol.">
        <title>Gene gain and loss during evolution of obligate parasitism in the white rust pathogen of Arabidopsis thaliana.</title>
        <authorList>
            <person name="Kemen E."/>
            <person name="Gardiner A."/>
            <person name="Schultz-Larsen T."/>
            <person name="Kemen A.C."/>
            <person name="Balmuth A.L."/>
            <person name="Robert-Seilaniantz A."/>
            <person name="Bailey K."/>
            <person name="Holub E."/>
            <person name="Studholme D.J."/>
            <person name="Maclean D."/>
            <person name="Jones J.D."/>
        </authorList>
    </citation>
    <scope>NUCLEOTIDE SEQUENCE</scope>
</reference>
<name>F0WTL5_9STRA</name>
<gene>
    <name evidence="1" type="primary">AlNc14C254G9692</name>
    <name evidence="1" type="ORF">ALNC14_108500</name>
</gene>
<dbReference type="AlphaFoldDB" id="F0WTL5"/>
<organism evidence="1">
    <name type="scientific">Albugo laibachii Nc14</name>
    <dbReference type="NCBI Taxonomy" id="890382"/>
    <lineage>
        <taxon>Eukaryota</taxon>
        <taxon>Sar</taxon>
        <taxon>Stramenopiles</taxon>
        <taxon>Oomycota</taxon>
        <taxon>Peronosporomycetes</taxon>
        <taxon>Albuginales</taxon>
        <taxon>Albuginaceae</taxon>
        <taxon>Albugo</taxon>
    </lineage>
</organism>
<accession>F0WTL5</accession>
<dbReference type="PANTHER" id="PTHR36749">
    <property type="entry name" value="F7O18.3 PROTEIN"/>
    <property type="match status" value="1"/>
</dbReference>
<dbReference type="PANTHER" id="PTHR36749:SF1">
    <property type="entry name" value="F7O18.3 PROTEIN"/>
    <property type="match status" value="1"/>
</dbReference>